<dbReference type="PANTHER" id="PTHR12110">
    <property type="entry name" value="HYDROXYPYRUVATE ISOMERASE"/>
    <property type="match status" value="1"/>
</dbReference>
<dbReference type="Pfam" id="PF01261">
    <property type="entry name" value="AP_endonuc_2"/>
    <property type="match status" value="1"/>
</dbReference>
<dbReference type="Proteomes" id="UP001501411">
    <property type="component" value="Unassembled WGS sequence"/>
</dbReference>
<keyword evidence="3" id="KW-1185">Reference proteome</keyword>
<dbReference type="InterPro" id="IPR019546">
    <property type="entry name" value="TAT_signal_bac_arc"/>
</dbReference>
<dbReference type="InterPro" id="IPR050312">
    <property type="entry name" value="IolE/XylAMocC-like"/>
</dbReference>
<organism evidence="2 3">
    <name type="scientific">Olivibacter ginsenosidimutans</name>
    <dbReference type="NCBI Taxonomy" id="1176537"/>
    <lineage>
        <taxon>Bacteria</taxon>
        <taxon>Pseudomonadati</taxon>
        <taxon>Bacteroidota</taxon>
        <taxon>Sphingobacteriia</taxon>
        <taxon>Sphingobacteriales</taxon>
        <taxon>Sphingobacteriaceae</taxon>
        <taxon>Olivibacter</taxon>
    </lineage>
</organism>
<sequence>MIPRRTFIKHSGAALGALFIGNTLWTSCTKRAQEEKIGLQLFTMRDDLAANAKQTLMKIANIGYGHVETFYDYTTDKDSGKYWGLSTADLKTILEDNGLKTYSGHYQLNDFLTMGKGQDDALKQQAEIALALGQQYLVIPVPPMDLIDKLTLQDFQFMADQLNKGGEYCKSVGLKIGYHNHFWEFRSYGKDKQKGYEVLLNNTDADLVAFELDMFWAIKSGAHPLDLFQQYPKRFEMWHVKDIDKSKPEIIVGDGKDSIPSLDVLNNIKFTEVGTGTVDYKAIFKQANEAGLKHFFIEQDGIYMKNHFESIRNSFNYVKQQLIS</sequence>
<dbReference type="EMBL" id="BAABIQ010000044">
    <property type="protein sequence ID" value="GAA4806655.1"/>
    <property type="molecule type" value="Genomic_DNA"/>
</dbReference>
<evidence type="ECO:0000259" key="1">
    <source>
        <dbReference type="Pfam" id="PF01261"/>
    </source>
</evidence>
<dbReference type="InterPro" id="IPR036237">
    <property type="entry name" value="Xyl_isomerase-like_sf"/>
</dbReference>
<dbReference type="PANTHER" id="PTHR12110:SF41">
    <property type="entry name" value="INOSOSE DEHYDRATASE"/>
    <property type="match status" value="1"/>
</dbReference>
<feature type="domain" description="Xylose isomerase-like TIM barrel" evidence="1">
    <location>
        <begin position="58"/>
        <end position="296"/>
    </location>
</feature>
<dbReference type="Gene3D" id="3.20.20.150">
    <property type="entry name" value="Divalent-metal-dependent TIM barrel enzymes"/>
    <property type="match status" value="1"/>
</dbReference>
<comment type="caution">
    <text evidence="2">The sequence shown here is derived from an EMBL/GenBank/DDBJ whole genome shotgun (WGS) entry which is preliminary data.</text>
</comment>
<evidence type="ECO:0000313" key="3">
    <source>
        <dbReference type="Proteomes" id="UP001501411"/>
    </source>
</evidence>
<dbReference type="InterPro" id="IPR013022">
    <property type="entry name" value="Xyl_isomerase-like_TIM-brl"/>
</dbReference>
<name>A0ABP9CDU5_9SPHI</name>
<gene>
    <name evidence="2" type="ORF">GCM10023231_39800</name>
</gene>
<proteinExistence type="predicted"/>
<dbReference type="RefSeq" id="WP_345234817.1">
    <property type="nucleotide sequence ID" value="NZ_BAABIQ010000044.1"/>
</dbReference>
<evidence type="ECO:0000313" key="2">
    <source>
        <dbReference type="EMBL" id="GAA4806655.1"/>
    </source>
</evidence>
<dbReference type="SUPFAM" id="SSF51658">
    <property type="entry name" value="Xylose isomerase-like"/>
    <property type="match status" value="1"/>
</dbReference>
<dbReference type="NCBIfam" id="TIGR01409">
    <property type="entry name" value="TAT_signal_seq"/>
    <property type="match status" value="1"/>
</dbReference>
<protein>
    <submittedName>
        <fullName evidence="2">Sugar phosphate isomerase/epimerase</fullName>
    </submittedName>
</protein>
<dbReference type="GO" id="GO:0016853">
    <property type="term" value="F:isomerase activity"/>
    <property type="evidence" value="ECO:0007669"/>
    <property type="project" value="UniProtKB-KW"/>
</dbReference>
<reference evidence="3" key="1">
    <citation type="journal article" date="2019" name="Int. J. Syst. Evol. Microbiol.">
        <title>The Global Catalogue of Microorganisms (GCM) 10K type strain sequencing project: providing services to taxonomists for standard genome sequencing and annotation.</title>
        <authorList>
            <consortium name="The Broad Institute Genomics Platform"/>
            <consortium name="The Broad Institute Genome Sequencing Center for Infectious Disease"/>
            <person name="Wu L."/>
            <person name="Ma J."/>
        </authorList>
    </citation>
    <scope>NUCLEOTIDE SEQUENCE [LARGE SCALE GENOMIC DNA]</scope>
    <source>
        <strain evidence="3">JCM 18200</strain>
    </source>
</reference>
<dbReference type="PROSITE" id="PS51257">
    <property type="entry name" value="PROKAR_LIPOPROTEIN"/>
    <property type="match status" value="1"/>
</dbReference>
<accession>A0ABP9CDU5</accession>
<keyword evidence="2" id="KW-0413">Isomerase</keyword>